<dbReference type="Proteomes" id="UP000789920">
    <property type="component" value="Unassembled WGS sequence"/>
</dbReference>
<dbReference type="EMBL" id="CAJVQC010033786">
    <property type="protein sequence ID" value="CAG8754854.1"/>
    <property type="molecule type" value="Genomic_DNA"/>
</dbReference>
<comment type="caution">
    <text evidence="1">The sequence shown here is derived from an EMBL/GenBank/DDBJ whole genome shotgun (WGS) entry which is preliminary data.</text>
</comment>
<evidence type="ECO:0000313" key="1">
    <source>
        <dbReference type="EMBL" id="CAG8754854.1"/>
    </source>
</evidence>
<keyword evidence="2" id="KW-1185">Reference proteome</keyword>
<sequence>DEKQIIYYHKDCYNIYEMFHTRYFLHKIVYKHNIGRAIDHMICDALEEANQYYKFKNAIRDPEKYMRLSDSIFYEIEYLDKIKNAIRDKIKNAIRNTENLERLDPDCSISDVATYLMKCIFNDIRNPENSKRLDSNSSMADVIDLLIGFLIPSNSQVLNDSQETSDRQIMDDSQEVPSNSQVLDDSQETSDRQIMDDSQEVPSNSQVLDDSQETSDRQIMDDSQEVLSNSQVLDDSQILVDNQEAPSNDDKLKKSRDILDRIRRRDLYKFVIEYKIPLDQELETNNIEKDKIEKDETEKTIQKYLERYRNGITNEKIADKNPGRLNKDYIIVDWLTLDYGKGRDNPVDNVTFYDKNYKEKSFKRSEVSDLLPKVYCEEIVRIYTRKNDKQMIERIEYAFREVLKELKSTEMMDTGE</sequence>
<accession>A0ACA9QKP1</accession>
<organism evidence="1 2">
    <name type="scientific">Racocetra persica</name>
    <dbReference type="NCBI Taxonomy" id="160502"/>
    <lineage>
        <taxon>Eukaryota</taxon>
        <taxon>Fungi</taxon>
        <taxon>Fungi incertae sedis</taxon>
        <taxon>Mucoromycota</taxon>
        <taxon>Glomeromycotina</taxon>
        <taxon>Glomeromycetes</taxon>
        <taxon>Diversisporales</taxon>
        <taxon>Gigasporaceae</taxon>
        <taxon>Racocetra</taxon>
    </lineage>
</organism>
<proteinExistence type="predicted"/>
<protein>
    <submittedName>
        <fullName evidence="1">15164_t:CDS:1</fullName>
    </submittedName>
</protein>
<gene>
    <name evidence="1" type="ORF">RPERSI_LOCUS14571</name>
</gene>
<reference evidence="1" key="1">
    <citation type="submission" date="2021-06" db="EMBL/GenBank/DDBJ databases">
        <authorList>
            <person name="Kallberg Y."/>
            <person name="Tangrot J."/>
            <person name="Rosling A."/>
        </authorList>
    </citation>
    <scope>NUCLEOTIDE SEQUENCE</scope>
    <source>
        <strain evidence="1">MA461A</strain>
    </source>
</reference>
<feature type="non-terminal residue" evidence="1">
    <location>
        <position position="1"/>
    </location>
</feature>
<name>A0ACA9QKP1_9GLOM</name>
<evidence type="ECO:0000313" key="2">
    <source>
        <dbReference type="Proteomes" id="UP000789920"/>
    </source>
</evidence>